<evidence type="ECO:0000256" key="2">
    <source>
        <dbReference type="ARBA" id="ARBA00022692"/>
    </source>
</evidence>
<feature type="domain" description="ABC-2 type transporter transmembrane" evidence="6">
    <location>
        <begin position="24"/>
        <end position="164"/>
    </location>
</feature>
<dbReference type="Proteomes" id="UP000006035">
    <property type="component" value="Unassembled WGS sequence"/>
</dbReference>
<keyword evidence="8" id="KW-1185">Reference proteome</keyword>
<evidence type="ECO:0000259" key="6">
    <source>
        <dbReference type="Pfam" id="PF12698"/>
    </source>
</evidence>
<comment type="subcellular location">
    <subcellularLocation>
        <location evidence="1">Membrane</location>
        <topology evidence="1">Multi-pass membrane protein</topology>
    </subcellularLocation>
</comment>
<feature type="transmembrane region" description="Helical" evidence="5">
    <location>
        <begin position="695"/>
        <end position="715"/>
    </location>
</feature>
<dbReference type="NCBIfam" id="TIGR03062">
    <property type="entry name" value="pip_yhgE_Cterm"/>
    <property type="match status" value="1"/>
</dbReference>
<dbReference type="EMBL" id="AFTL01000014">
    <property type="protein sequence ID" value="EGS36981.1"/>
    <property type="molecule type" value="Genomic_DNA"/>
</dbReference>
<feature type="domain" description="ABC-2 type transporter transmembrane" evidence="6">
    <location>
        <begin position="606"/>
        <end position="834"/>
    </location>
</feature>
<gene>
    <name evidence="7" type="ORF">HMPREF9102_1679</name>
</gene>
<dbReference type="NCBIfam" id="TIGR03061">
    <property type="entry name" value="pip_yhgE_Nterm"/>
    <property type="match status" value="1"/>
</dbReference>
<feature type="transmembrane region" description="Helical" evidence="5">
    <location>
        <begin position="816"/>
        <end position="842"/>
    </location>
</feature>
<feature type="transmembrane region" description="Helical" evidence="5">
    <location>
        <begin position="12"/>
        <end position="37"/>
    </location>
</feature>
<evidence type="ECO:0000256" key="3">
    <source>
        <dbReference type="ARBA" id="ARBA00022989"/>
    </source>
</evidence>
<accession>A0ABN0D501</accession>
<keyword evidence="3 5" id="KW-1133">Transmembrane helix</keyword>
<name>A0ABN0D501_9LACO</name>
<evidence type="ECO:0000256" key="1">
    <source>
        <dbReference type="ARBA" id="ARBA00004141"/>
    </source>
</evidence>
<dbReference type="NCBIfam" id="TIGR03057">
    <property type="entry name" value="xxxLxxG_by_4"/>
    <property type="match status" value="6"/>
</dbReference>
<dbReference type="InterPro" id="IPR013525">
    <property type="entry name" value="ABC2_TM"/>
</dbReference>
<dbReference type="SUPFAM" id="SSF58104">
    <property type="entry name" value="Methyl-accepting chemotaxis protein (MCP) signaling domain"/>
    <property type="match status" value="1"/>
</dbReference>
<dbReference type="Gene3D" id="3.40.1710.10">
    <property type="entry name" value="abc type-2 transporter like domain"/>
    <property type="match status" value="1"/>
</dbReference>
<dbReference type="InterPro" id="IPR017501">
    <property type="entry name" value="Phage_infect_YhgE_C"/>
</dbReference>
<organism evidence="7 8">
    <name type="scientific">Limosilactobacillus oris F0423</name>
    <dbReference type="NCBI Taxonomy" id="944562"/>
    <lineage>
        <taxon>Bacteria</taxon>
        <taxon>Bacillati</taxon>
        <taxon>Bacillota</taxon>
        <taxon>Bacilli</taxon>
        <taxon>Lactobacillales</taxon>
        <taxon>Lactobacillaceae</taxon>
        <taxon>Limosilactobacillus</taxon>
    </lineage>
</organism>
<feature type="transmembrane region" description="Helical" evidence="5">
    <location>
        <begin position="735"/>
        <end position="755"/>
    </location>
</feature>
<keyword evidence="4 5" id="KW-0472">Membrane</keyword>
<keyword evidence="2 5" id="KW-0812">Transmembrane</keyword>
<dbReference type="PANTHER" id="PTHR43077">
    <property type="entry name" value="TRANSPORT PERMEASE YVFS-RELATED"/>
    <property type="match status" value="1"/>
</dbReference>
<protein>
    <submittedName>
        <fullName evidence="7">YhgE/Pip C-terminal domain protein</fullName>
    </submittedName>
</protein>
<evidence type="ECO:0000313" key="7">
    <source>
        <dbReference type="EMBL" id="EGS36981.1"/>
    </source>
</evidence>
<evidence type="ECO:0000256" key="5">
    <source>
        <dbReference type="SAM" id="Phobius"/>
    </source>
</evidence>
<dbReference type="InterPro" id="IPR051328">
    <property type="entry name" value="T7SS_ABC-Transporter"/>
</dbReference>
<evidence type="ECO:0000256" key="4">
    <source>
        <dbReference type="ARBA" id="ARBA00023136"/>
    </source>
</evidence>
<dbReference type="InterPro" id="IPR017500">
    <property type="entry name" value="Phage_infect_YhgE_N"/>
</dbReference>
<evidence type="ECO:0000313" key="8">
    <source>
        <dbReference type="Proteomes" id="UP000006035"/>
    </source>
</evidence>
<dbReference type="PANTHER" id="PTHR43077:SF5">
    <property type="entry name" value="PHAGE INFECTION PROTEIN"/>
    <property type="match status" value="1"/>
</dbReference>
<proteinExistence type="predicted"/>
<reference evidence="7 8" key="1">
    <citation type="submission" date="2011-05" db="EMBL/GenBank/DDBJ databases">
        <authorList>
            <person name="Durkin A.S."/>
            <person name="Kim M."/>
            <person name="Radune D."/>
            <person name="Hostetler J."/>
            <person name="Torralba M."/>
            <person name="Gillis M."/>
            <person name="Methe B."/>
            <person name="Sutton G."/>
            <person name="Nelson K.E."/>
        </authorList>
    </citation>
    <scope>NUCLEOTIDE SEQUENCE [LARGE SCALE GENOMIC DNA]</scope>
    <source>
        <strain evidence="7 8">F0423</strain>
    </source>
</reference>
<feature type="transmembrane region" description="Helical" evidence="5">
    <location>
        <begin position="762"/>
        <end position="781"/>
    </location>
</feature>
<dbReference type="InterPro" id="IPR023908">
    <property type="entry name" value="xxxLxxG_rpt"/>
</dbReference>
<dbReference type="Pfam" id="PF12698">
    <property type="entry name" value="ABC2_membrane_3"/>
    <property type="match status" value="2"/>
</dbReference>
<sequence>MIKMIKAEVQNLFHNHILLLSISVICLLPFLYSIFFLKSVWDPYGSTQDLPIAVVNRDVPVEYQGKKMAVGQQTVDQLRKNHQMKWEIVSKKKADYGLHHRQYYAVITIPQNFSENATTVMDKNPKQMKLHYETNGSLNYIGQVMTEIGTSRLNTSIRSQVTQAYAKAMFKELGVVGKGMTKAADGAHQLSDGIVTLNDGVNQYVAGVYQVNNGVQQMKVAVTPLASGAQQLANGSSQLAAGIQQYTGGVGQLASGLGLLQSNSGQLSGGAGQLAAGLNTLNGRSAELQSGAGQLAAGSTELNNKVSGMIPGLQQQLGSQTSTVMAQADELQQALAPVAQTPEQLKAVSAQLGTISTTLGSVKSQLESNSGQASSTPASSNNNQQLQAALAALNGAQGKDENSQNQINSAKSAIQSAMNNASNNTTAAKSGSQDNSKVIAEITAVQSGVDKLKSTIDASANSATASSQKIESAAAALEATLKGMDATTSATLGSASAELQGATGALAAGANKLNTGVNAYTGGVATAAAGANTLNAGIGQYTAGVAQAGAGANQLVANSPALISGAGQLASALAQLNAQVPSLISGINLLAAGTQQLVDNSPALISGITQLNDGASQLASQLGKGAKTINGIKPTGKTAKMFAEPTTVKHKNYSYVPNYGHALAPYVLSVALYVGILVFNFIYPIRRVAEKGHSAVAWWASKVFVGAVAVTLMAVIEDAIMLACGLTTDHIPSLFATSICFGLASMAIVMFLSMTFDNPGRFVAMVLLMLQLGGSGGTFPMQVTMKFYNVIHWYLPMTYSILGLRQSISSGIGAHYALFCNLVLLGIAVVFNLLLLAGMLGIHHHFFNINPKLEKNQEFLDEMENNGGIQSKKD</sequence>
<feature type="transmembrane region" description="Helical" evidence="5">
    <location>
        <begin position="663"/>
        <end position="683"/>
    </location>
</feature>
<dbReference type="RefSeq" id="WP_003715544.1">
    <property type="nucleotide sequence ID" value="NZ_AFTL01000014.1"/>
</dbReference>
<comment type="caution">
    <text evidence="7">The sequence shown here is derived from an EMBL/GenBank/DDBJ whole genome shotgun (WGS) entry which is preliminary data.</text>
</comment>